<dbReference type="Pfam" id="PF01061">
    <property type="entry name" value="ABC2_membrane"/>
    <property type="match status" value="1"/>
</dbReference>
<keyword evidence="5" id="KW-0046">Antibiotic resistance</keyword>
<name>A0ABZ3C4M5_9ACTN</name>
<evidence type="ECO:0000313" key="8">
    <source>
        <dbReference type="EMBL" id="WZW97626.1"/>
    </source>
</evidence>
<accession>A0ABZ3C4M5</accession>
<evidence type="ECO:0000259" key="7">
    <source>
        <dbReference type="Pfam" id="PF01061"/>
    </source>
</evidence>
<dbReference type="PANTHER" id="PTHR43229:SF2">
    <property type="entry name" value="NODULATION PROTEIN J"/>
    <property type="match status" value="1"/>
</dbReference>
<evidence type="ECO:0000256" key="1">
    <source>
        <dbReference type="ARBA" id="ARBA00004141"/>
    </source>
</evidence>
<evidence type="ECO:0000256" key="3">
    <source>
        <dbReference type="ARBA" id="ARBA00022989"/>
    </source>
</evidence>
<keyword evidence="2 6" id="KW-0812">Transmembrane</keyword>
<proteinExistence type="predicted"/>
<evidence type="ECO:0000313" key="9">
    <source>
        <dbReference type="Proteomes" id="UP001434337"/>
    </source>
</evidence>
<sequence length="252" mass="25858">MSLDLSPAAAPAPRATRIRHHATLEASLLLRNGEQLLLALVIPIGILVAGQLFGGRVGLDPRTFPASVLALALWSTSFTSLAITTAFERRHGVLERLVATPLTRGDLVTAKALAVAAIAAGQVAVLGVVAGALGWRPTPTVAQTLVLVAAVLLALTTFAALALAMAGRLRAEATLAAANLVYLLVAAGGGVLLPVAAYPAAAQPLLHALPFAALGQTLRTWAAGGTDPLPLATLAVWTAASLFLARKAFRWM</sequence>
<keyword evidence="4 6" id="KW-0472">Membrane</keyword>
<dbReference type="InterPro" id="IPR000412">
    <property type="entry name" value="ABC_2_transport"/>
</dbReference>
<feature type="transmembrane region" description="Helical" evidence="6">
    <location>
        <begin position="36"/>
        <end position="54"/>
    </location>
</feature>
<comment type="subcellular location">
    <subcellularLocation>
        <location evidence="1">Membrane</location>
        <topology evidence="1">Multi-pass membrane protein</topology>
    </subcellularLocation>
</comment>
<feature type="transmembrane region" description="Helical" evidence="6">
    <location>
        <begin position="228"/>
        <end position="245"/>
    </location>
</feature>
<keyword evidence="3 6" id="KW-1133">Transmembrane helix</keyword>
<dbReference type="InterPro" id="IPR013525">
    <property type="entry name" value="ABC2_TM"/>
</dbReference>
<dbReference type="PIRSF" id="PIRSF006648">
    <property type="entry name" value="DrrB"/>
    <property type="match status" value="1"/>
</dbReference>
<evidence type="ECO:0000256" key="2">
    <source>
        <dbReference type="ARBA" id="ARBA00022692"/>
    </source>
</evidence>
<feature type="transmembrane region" description="Helical" evidence="6">
    <location>
        <begin position="141"/>
        <end position="164"/>
    </location>
</feature>
<dbReference type="RefSeq" id="WP_342371966.1">
    <property type="nucleotide sequence ID" value="NZ_CP115965.1"/>
</dbReference>
<reference evidence="8 9" key="1">
    <citation type="journal article" date="2023" name="Environ Microbiome">
        <title>A coral-associated actinobacterium mitigates coral bleaching under heat stress.</title>
        <authorList>
            <person name="Li J."/>
            <person name="Zou Y."/>
            <person name="Li Q."/>
            <person name="Zhang J."/>
            <person name="Bourne D.G."/>
            <person name="Lyu Y."/>
            <person name="Liu C."/>
            <person name="Zhang S."/>
        </authorList>
    </citation>
    <scope>NUCLEOTIDE SEQUENCE [LARGE SCALE GENOMIC DNA]</scope>
    <source>
        <strain evidence="8 9">SCSIO 13291</strain>
    </source>
</reference>
<feature type="domain" description="ABC-2 type transporter transmembrane" evidence="7">
    <location>
        <begin position="29"/>
        <end position="219"/>
    </location>
</feature>
<feature type="transmembrane region" description="Helical" evidence="6">
    <location>
        <begin position="108"/>
        <end position="135"/>
    </location>
</feature>
<organism evidence="8 9">
    <name type="scientific">Propioniciclava soli</name>
    <dbReference type="NCBI Taxonomy" id="2775081"/>
    <lineage>
        <taxon>Bacteria</taxon>
        <taxon>Bacillati</taxon>
        <taxon>Actinomycetota</taxon>
        <taxon>Actinomycetes</taxon>
        <taxon>Propionibacteriales</taxon>
        <taxon>Propionibacteriaceae</taxon>
        <taxon>Propioniciclava</taxon>
    </lineage>
</organism>
<dbReference type="InterPro" id="IPR051784">
    <property type="entry name" value="Nod_factor_ABC_transporter"/>
</dbReference>
<evidence type="ECO:0000256" key="5">
    <source>
        <dbReference type="ARBA" id="ARBA00023251"/>
    </source>
</evidence>
<protein>
    <submittedName>
        <fullName evidence="8">ABC transporter permease</fullName>
    </submittedName>
</protein>
<dbReference type="PANTHER" id="PTHR43229">
    <property type="entry name" value="NODULATION PROTEIN J"/>
    <property type="match status" value="1"/>
</dbReference>
<keyword evidence="9" id="KW-1185">Reference proteome</keyword>
<dbReference type="Proteomes" id="UP001434337">
    <property type="component" value="Chromosome"/>
</dbReference>
<feature type="transmembrane region" description="Helical" evidence="6">
    <location>
        <begin position="66"/>
        <end position="87"/>
    </location>
</feature>
<evidence type="ECO:0000256" key="6">
    <source>
        <dbReference type="SAM" id="Phobius"/>
    </source>
</evidence>
<evidence type="ECO:0000256" key="4">
    <source>
        <dbReference type="ARBA" id="ARBA00023136"/>
    </source>
</evidence>
<gene>
    <name evidence="8" type="ORF">PCC79_12030</name>
</gene>
<feature type="transmembrane region" description="Helical" evidence="6">
    <location>
        <begin position="176"/>
        <end position="201"/>
    </location>
</feature>
<dbReference type="EMBL" id="CP115965">
    <property type="protein sequence ID" value="WZW97626.1"/>
    <property type="molecule type" value="Genomic_DNA"/>
</dbReference>